<reference evidence="2 3" key="1">
    <citation type="submission" date="2019-03" db="EMBL/GenBank/DDBJ databases">
        <title>Genomics of glacier-inhabiting Cryobacterium strains.</title>
        <authorList>
            <person name="Liu Q."/>
            <person name="Xin Y.-H."/>
        </authorList>
    </citation>
    <scope>NUCLEOTIDE SEQUENCE [LARGE SCALE GENOMIC DNA]</scope>
    <source>
        <strain evidence="2 3">TMT2-48-2</strain>
    </source>
</reference>
<proteinExistence type="predicted"/>
<keyword evidence="1" id="KW-0472">Membrane</keyword>
<name>A0A4R8XXG9_9MICO</name>
<organism evidence="2 3">
    <name type="scientific">Cryobacterium cheniae</name>
    <dbReference type="NCBI Taxonomy" id="1259262"/>
    <lineage>
        <taxon>Bacteria</taxon>
        <taxon>Bacillati</taxon>
        <taxon>Actinomycetota</taxon>
        <taxon>Actinomycetes</taxon>
        <taxon>Micrococcales</taxon>
        <taxon>Microbacteriaceae</taxon>
        <taxon>Cryobacterium</taxon>
    </lineage>
</organism>
<dbReference type="OrthoDB" id="9978818at2"/>
<dbReference type="EMBL" id="SOGN01000026">
    <property type="protein sequence ID" value="TFC82237.1"/>
    <property type="molecule type" value="Genomic_DNA"/>
</dbReference>
<comment type="caution">
    <text evidence="2">The sequence shown here is derived from an EMBL/GenBank/DDBJ whole genome shotgun (WGS) entry which is preliminary data.</text>
</comment>
<dbReference type="Proteomes" id="UP000298433">
    <property type="component" value="Unassembled WGS sequence"/>
</dbReference>
<evidence type="ECO:0000313" key="3">
    <source>
        <dbReference type="Proteomes" id="UP000298433"/>
    </source>
</evidence>
<evidence type="ECO:0008006" key="4">
    <source>
        <dbReference type="Google" id="ProtNLM"/>
    </source>
</evidence>
<evidence type="ECO:0000313" key="2">
    <source>
        <dbReference type="EMBL" id="TFC82237.1"/>
    </source>
</evidence>
<evidence type="ECO:0000256" key="1">
    <source>
        <dbReference type="SAM" id="Phobius"/>
    </source>
</evidence>
<keyword evidence="1" id="KW-1133">Transmembrane helix</keyword>
<gene>
    <name evidence="2" type="ORF">E3T23_04675</name>
</gene>
<feature type="transmembrane region" description="Helical" evidence="1">
    <location>
        <begin position="20"/>
        <end position="42"/>
    </location>
</feature>
<keyword evidence="1" id="KW-0812">Transmembrane</keyword>
<keyword evidence="3" id="KW-1185">Reference proteome</keyword>
<dbReference type="AlphaFoldDB" id="A0A4R8XXG9"/>
<sequence length="146" mass="15048">MKTIRKRLALPESRDGGIGLVEIMISMMLLAILTIAILPVLVQGMRNSSSNATLATASQFAGQELASVRALSADCATISSFGAGPSTVTADARGVPLSIRRFVGACPSAADYPGVVNVSVEVTRVGVPTPVLARATTLVLVKRATP</sequence>
<dbReference type="RefSeq" id="WP_134369248.1">
    <property type="nucleotide sequence ID" value="NZ_SOGN01000026.1"/>
</dbReference>
<protein>
    <recommendedName>
        <fullName evidence="4">Type II secretion system protein</fullName>
    </recommendedName>
</protein>
<accession>A0A4R8XXG9</accession>